<dbReference type="InParanoid" id="A0A165QZL1"/>
<gene>
    <name evidence="1" type="ORF">NEOLEDRAFT_1180336</name>
</gene>
<protein>
    <submittedName>
        <fullName evidence="1">Uncharacterized protein</fullName>
    </submittedName>
</protein>
<keyword evidence="2" id="KW-1185">Reference proteome</keyword>
<accession>A0A165QZL1</accession>
<proteinExistence type="predicted"/>
<sequence length="216" mass="24486">MSGPHSLRQPRIFLPARYHPPTPPPPELGPGDMWLKTVEPEDYSRHPDFSRQEVYCELFLVWIDEVNNTTIFVNEDAHELHASVYIPINSGIPDQYRVSPVVIVEKWLGWREWRNAPEWTRWIPGETKSFVDSRAAVALLFGLLSTNKWNKPKSEAIWEWTTVISVGTPAEEAFHIPGSSPSAPTSDEDDAMDITAVEESDDQLDLAGLVKLINKV</sequence>
<dbReference type="OrthoDB" id="2749120at2759"/>
<organism evidence="1 2">
    <name type="scientific">Neolentinus lepideus HHB14362 ss-1</name>
    <dbReference type="NCBI Taxonomy" id="1314782"/>
    <lineage>
        <taxon>Eukaryota</taxon>
        <taxon>Fungi</taxon>
        <taxon>Dikarya</taxon>
        <taxon>Basidiomycota</taxon>
        <taxon>Agaricomycotina</taxon>
        <taxon>Agaricomycetes</taxon>
        <taxon>Gloeophyllales</taxon>
        <taxon>Gloeophyllaceae</taxon>
        <taxon>Neolentinus</taxon>
    </lineage>
</organism>
<dbReference type="EMBL" id="KV425588">
    <property type="protein sequence ID" value="KZT23106.1"/>
    <property type="molecule type" value="Genomic_DNA"/>
</dbReference>
<reference evidence="1 2" key="1">
    <citation type="journal article" date="2016" name="Mol. Biol. Evol.">
        <title>Comparative Genomics of Early-Diverging Mushroom-Forming Fungi Provides Insights into the Origins of Lignocellulose Decay Capabilities.</title>
        <authorList>
            <person name="Nagy L.G."/>
            <person name="Riley R."/>
            <person name="Tritt A."/>
            <person name="Adam C."/>
            <person name="Daum C."/>
            <person name="Floudas D."/>
            <person name="Sun H."/>
            <person name="Yadav J.S."/>
            <person name="Pangilinan J."/>
            <person name="Larsson K.H."/>
            <person name="Matsuura K."/>
            <person name="Barry K."/>
            <person name="Labutti K."/>
            <person name="Kuo R."/>
            <person name="Ohm R.A."/>
            <person name="Bhattacharya S.S."/>
            <person name="Shirouzu T."/>
            <person name="Yoshinaga Y."/>
            <person name="Martin F.M."/>
            <person name="Grigoriev I.V."/>
            <person name="Hibbett D.S."/>
        </authorList>
    </citation>
    <scope>NUCLEOTIDE SEQUENCE [LARGE SCALE GENOMIC DNA]</scope>
    <source>
        <strain evidence="1 2">HHB14362 ss-1</strain>
    </source>
</reference>
<dbReference type="AlphaFoldDB" id="A0A165QZL1"/>
<evidence type="ECO:0000313" key="1">
    <source>
        <dbReference type="EMBL" id="KZT23106.1"/>
    </source>
</evidence>
<name>A0A165QZL1_9AGAM</name>
<evidence type="ECO:0000313" key="2">
    <source>
        <dbReference type="Proteomes" id="UP000076761"/>
    </source>
</evidence>
<dbReference type="Proteomes" id="UP000076761">
    <property type="component" value="Unassembled WGS sequence"/>
</dbReference>